<comment type="caution">
    <text evidence="1">The sequence shown here is derived from an EMBL/GenBank/DDBJ whole genome shotgun (WGS) entry which is preliminary data.</text>
</comment>
<proteinExistence type="predicted"/>
<reference evidence="1" key="1">
    <citation type="submission" date="2021-06" db="EMBL/GenBank/DDBJ databases">
        <authorList>
            <person name="Kallberg Y."/>
            <person name="Tangrot J."/>
            <person name="Rosling A."/>
        </authorList>
    </citation>
    <scope>NUCLEOTIDE SEQUENCE</scope>
    <source>
        <strain evidence="1">MA461A</strain>
    </source>
</reference>
<organism evidence="1 2">
    <name type="scientific">Racocetra persica</name>
    <dbReference type="NCBI Taxonomy" id="160502"/>
    <lineage>
        <taxon>Eukaryota</taxon>
        <taxon>Fungi</taxon>
        <taxon>Fungi incertae sedis</taxon>
        <taxon>Mucoromycota</taxon>
        <taxon>Glomeromycotina</taxon>
        <taxon>Glomeromycetes</taxon>
        <taxon>Diversisporales</taxon>
        <taxon>Gigasporaceae</taxon>
        <taxon>Racocetra</taxon>
    </lineage>
</organism>
<dbReference type="EMBL" id="CAJVQC010000723">
    <property type="protein sequence ID" value="CAG8478875.1"/>
    <property type="molecule type" value="Genomic_DNA"/>
</dbReference>
<gene>
    <name evidence="1" type="ORF">RPERSI_LOCUS896</name>
</gene>
<name>A0ACA9KKI7_9GLOM</name>
<sequence length="86" mass="9857">RIFTRMRCENGVIADATDVRGVCSDLKHIFTLTVPKNATTVNCVRGLIDDEDLQSEEFESDEDLQSEEFESELRKCEEISKLDEKD</sequence>
<evidence type="ECO:0000313" key="1">
    <source>
        <dbReference type="EMBL" id="CAG8478875.1"/>
    </source>
</evidence>
<feature type="non-terminal residue" evidence="1">
    <location>
        <position position="1"/>
    </location>
</feature>
<accession>A0ACA9KKI7</accession>
<protein>
    <submittedName>
        <fullName evidence="1">30572_t:CDS:1</fullName>
    </submittedName>
</protein>
<keyword evidence="2" id="KW-1185">Reference proteome</keyword>
<dbReference type="Proteomes" id="UP000789920">
    <property type="component" value="Unassembled WGS sequence"/>
</dbReference>
<evidence type="ECO:0000313" key="2">
    <source>
        <dbReference type="Proteomes" id="UP000789920"/>
    </source>
</evidence>